<evidence type="ECO:0000313" key="1">
    <source>
        <dbReference type="EnsemblPlants" id="OBART10G01870.1"/>
    </source>
</evidence>
<reference evidence="1" key="2">
    <citation type="submission" date="2015-03" db="UniProtKB">
        <authorList>
            <consortium name="EnsemblPlants"/>
        </authorList>
    </citation>
    <scope>IDENTIFICATION</scope>
</reference>
<proteinExistence type="predicted"/>
<keyword evidence="2" id="KW-1185">Reference proteome</keyword>
<reference evidence="1" key="1">
    <citation type="journal article" date="2009" name="Rice">
        <title>De Novo Next Generation Sequencing of Plant Genomes.</title>
        <authorList>
            <person name="Rounsley S."/>
            <person name="Marri P.R."/>
            <person name="Yu Y."/>
            <person name="He R."/>
            <person name="Sisneros N."/>
            <person name="Goicoechea J.L."/>
            <person name="Lee S.J."/>
            <person name="Angelova A."/>
            <person name="Kudrna D."/>
            <person name="Luo M."/>
            <person name="Affourtit J."/>
            <person name="Desany B."/>
            <person name="Knight J."/>
            <person name="Niazi F."/>
            <person name="Egholm M."/>
            <person name="Wing R.A."/>
        </authorList>
    </citation>
    <scope>NUCLEOTIDE SEQUENCE [LARGE SCALE GENOMIC DNA]</scope>
    <source>
        <strain evidence="1">cv. IRGC 105608</strain>
    </source>
</reference>
<dbReference type="Gramene" id="OBART10G01870.1">
    <property type="protein sequence ID" value="OBART10G01870.1"/>
    <property type="gene ID" value="OBART10G01870"/>
</dbReference>
<dbReference type="PaxDb" id="65489-OBART10G01870.1"/>
<accession>A0A0D3HB07</accession>
<name>A0A0D3HB07_9ORYZ</name>
<dbReference type="HOGENOM" id="CLU_2516180_0_0_1"/>
<protein>
    <submittedName>
        <fullName evidence="1">Uncharacterized protein</fullName>
    </submittedName>
</protein>
<evidence type="ECO:0000313" key="2">
    <source>
        <dbReference type="Proteomes" id="UP000026960"/>
    </source>
</evidence>
<organism evidence="1">
    <name type="scientific">Oryza barthii</name>
    <dbReference type="NCBI Taxonomy" id="65489"/>
    <lineage>
        <taxon>Eukaryota</taxon>
        <taxon>Viridiplantae</taxon>
        <taxon>Streptophyta</taxon>
        <taxon>Embryophyta</taxon>
        <taxon>Tracheophyta</taxon>
        <taxon>Spermatophyta</taxon>
        <taxon>Magnoliopsida</taxon>
        <taxon>Liliopsida</taxon>
        <taxon>Poales</taxon>
        <taxon>Poaceae</taxon>
        <taxon>BOP clade</taxon>
        <taxon>Oryzoideae</taxon>
        <taxon>Oryzeae</taxon>
        <taxon>Oryzinae</taxon>
        <taxon>Oryza</taxon>
    </lineage>
</organism>
<dbReference type="AlphaFoldDB" id="A0A0D3HB07"/>
<sequence>MSCTRSWCPLTPSTTFTSNLSIVVPKNSGIGLTAVSEYILQLWTLRNYTHSASIWDLRKILHTVSTSHMSPRDLKQSVVLDYDIY</sequence>
<dbReference type="Proteomes" id="UP000026960">
    <property type="component" value="Chromosome 10"/>
</dbReference>
<dbReference type="EnsemblPlants" id="OBART10G01870.1">
    <property type="protein sequence ID" value="OBART10G01870.1"/>
    <property type="gene ID" value="OBART10G01870"/>
</dbReference>